<feature type="domain" description="Aminoacyl-transfer RNA synthetases class-II family profile" evidence="9">
    <location>
        <begin position="178"/>
        <end position="486"/>
    </location>
</feature>
<evidence type="ECO:0000256" key="4">
    <source>
        <dbReference type="ARBA" id="ARBA00022840"/>
    </source>
</evidence>
<dbReference type="InterPro" id="IPR012340">
    <property type="entry name" value="NA-bd_OB-fold"/>
</dbReference>
<keyword evidence="1 7" id="KW-0436">Ligase</keyword>
<dbReference type="GO" id="GO:0006430">
    <property type="term" value="P:lysyl-tRNA aminoacylation"/>
    <property type="evidence" value="ECO:0007669"/>
    <property type="project" value="UniProtKB-UniRule"/>
</dbReference>
<dbReference type="PANTHER" id="PTHR42918">
    <property type="entry name" value="LYSYL-TRNA SYNTHETASE"/>
    <property type="match status" value="1"/>
</dbReference>
<dbReference type="Gene3D" id="3.30.930.10">
    <property type="entry name" value="Bira Bifunctional Protein, Domain 2"/>
    <property type="match status" value="1"/>
</dbReference>
<feature type="binding site" evidence="7">
    <location>
        <position position="407"/>
    </location>
    <ligand>
        <name>Mg(2+)</name>
        <dbReference type="ChEBI" id="CHEBI:18420"/>
        <label>1</label>
    </ligand>
</feature>
<dbReference type="PROSITE" id="PS50862">
    <property type="entry name" value="AA_TRNA_LIGASE_II"/>
    <property type="match status" value="1"/>
</dbReference>
<proteinExistence type="inferred from homology"/>
<dbReference type="CDD" id="cd04322">
    <property type="entry name" value="LysRS_N"/>
    <property type="match status" value="1"/>
</dbReference>
<evidence type="ECO:0000256" key="2">
    <source>
        <dbReference type="ARBA" id="ARBA00022723"/>
    </source>
</evidence>
<dbReference type="GO" id="GO:0000049">
    <property type="term" value="F:tRNA binding"/>
    <property type="evidence" value="ECO:0007669"/>
    <property type="project" value="TreeGrafter"/>
</dbReference>
<dbReference type="InterPro" id="IPR004364">
    <property type="entry name" value="Aa-tRNA-synt_II"/>
</dbReference>
<dbReference type="SUPFAM" id="SSF55681">
    <property type="entry name" value="Class II aaRS and biotin synthetases"/>
    <property type="match status" value="1"/>
</dbReference>
<dbReference type="Pfam" id="PF01336">
    <property type="entry name" value="tRNA_anti-codon"/>
    <property type="match status" value="1"/>
</dbReference>
<dbReference type="SUPFAM" id="SSF50249">
    <property type="entry name" value="Nucleic acid-binding proteins"/>
    <property type="match status" value="1"/>
</dbReference>
<dbReference type="GO" id="GO:0005524">
    <property type="term" value="F:ATP binding"/>
    <property type="evidence" value="ECO:0007669"/>
    <property type="project" value="UniProtKB-UniRule"/>
</dbReference>
<comment type="similarity">
    <text evidence="7">Belongs to the class-II aminoacyl-tRNA synthetase family.</text>
</comment>
<name>A0A2H0V1R1_9BACT</name>
<organism evidence="10 11">
    <name type="scientific">Candidatus Falkowbacteria bacterium CG10_big_fil_rev_8_21_14_0_10_43_10</name>
    <dbReference type="NCBI Taxonomy" id="1974567"/>
    <lineage>
        <taxon>Bacteria</taxon>
        <taxon>Candidatus Falkowiibacteriota</taxon>
    </lineage>
</organism>
<evidence type="ECO:0000313" key="11">
    <source>
        <dbReference type="Proteomes" id="UP000228626"/>
    </source>
</evidence>
<evidence type="ECO:0000256" key="1">
    <source>
        <dbReference type="ARBA" id="ARBA00022598"/>
    </source>
</evidence>
<reference evidence="11" key="1">
    <citation type="submission" date="2017-09" db="EMBL/GenBank/DDBJ databases">
        <title>Depth-based differentiation of microbial function through sediment-hosted aquifers and enrichment of novel symbionts in the deep terrestrial subsurface.</title>
        <authorList>
            <person name="Probst A.J."/>
            <person name="Ladd B."/>
            <person name="Jarett J.K."/>
            <person name="Geller-Mcgrath D.E."/>
            <person name="Sieber C.M.K."/>
            <person name="Emerson J.B."/>
            <person name="Anantharaman K."/>
            <person name="Thomas B.C."/>
            <person name="Malmstrom R."/>
            <person name="Stieglmeier M."/>
            <person name="Klingl A."/>
            <person name="Woyke T."/>
            <person name="Ryan C.M."/>
            <person name="Banfield J.F."/>
        </authorList>
    </citation>
    <scope>NUCLEOTIDE SEQUENCE [LARGE SCALE GENOMIC DNA]</scope>
</reference>
<evidence type="ECO:0000313" key="10">
    <source>
        <dbReference type="EMBL" id="PIR93036.1"/>
    </source>
</evidence>
<dbReference type="GO" id="GO:0004824">
    <property type="term" value="F:lysine-tRNA ligase activity"/>
    <property type="evidence" value="ECO:0007669"/>
    <property type="project" value="UniProtKB-UniRule"/>
</dbReference>
<evidence type="ECO:0000259" key="9">
    <source>
        <dbReference type="PROSITE" id="PS50862"/>
    </source>
</evidence>
<dbReference type="PANTHER" id="PTHR42918:SF15">
    <property type="entry name" value="LYSINE--TRNA LIGASE, CHLOROPLASTIC_MITOCHONDRIAL"/>
    <property type="match status" value="1"/>
</dbReference>
<dbReference type="InterPro" id="IPR004365">
    <property type="entry name" value="NA-bd_OB_tRNA"/>
</dbReference>
<comment type="subcellular location">
    <subcellularLocation>
        <location evidence="7">Cytoplasm</location>
    </subcellularLocation>
</comment>
<dbReference type="Proteomes" id="UP000228626">
    <property type="component" value="Unassembled WGS sequence"/>
</dbReference>
<comment type="subunit">
    <text evidence="7">Homodimer.</text>
</comment>
<dbReference type="EC" id="6.1.1.6" evidence="7"/>
<keyword evidence="7" id="KW-0963">Cytoplasm</keyword>
<gene>
    <name evidence="7 10" type="primary">lysS</name>
    <name evidence="10" type="ORF">COT99_03145</name>
</gene>
<keyword evidence="7" id="KW-0648">Protein biosynthesis</keyword>
<keyword evidence="3 7" id="KW-0547">Nucleotide-binding</keyword>
<keyword evidence="5 7" id="KW-0030">Aminoacyl-tRNA synthetase</keyword>
<accession>A0A2H0V1R1</accession>
<comment type="cofactor">
    <cofactor evidence="7 8">
        <name>Mg(2+)</name>
        <dbReference type="ChEBI" id="CHEBI:18420"/>
    </cofactor>
    <text evidence="7 8">Binds 3 Mg(2+) ions per subunit.</text>
</comment>
<dbReference type="GO" id="GO:0000287">
    <property type="term" value="F:magnesium ion binding"/>
    <property type="evidence" value="ECO:0007669"/>
    <property type="project" value="UniProtKB-UniRule"/>
</dbReference>
<evidence type="ECO:0000256" key="8">
    <source>
        <dbReference type="RuleBase" id="RU000336"/>
    </source>
</evidence>
<dbReference type="NCBIfam" id="NF001756">
    <property type="entry name" value="PRK00484.1"/>
    <property type="match status" value="1"/>
</dbReference>
<keyword evidence="4 7" id="KW-0067">ATP-binding</keyword>
<dbReference type="AlphaFoldDB" id="A0A2H0V1R1"/>
<protein>
    <recommendedName>
        <fullName evidence="7">Lysine--tRNA ligase</fullName>
        <ecNumber evidence="7">6.1.1.6</ecNumber>
    </recommendedName>
    <alternativeName>
        <fullName evidence="7">Lysyl-tRNA synthetase</fullName>
        <shortName evidence="7">LysRS</shortName>
    </alternativeName>
</protein>
<evidence type="ECO:0000256" key="6">
    <source>
        <dbReference type="ARBA" id="ARBA00048573"/>
    </source>
</evidence>
<dbReference type="EMBL" id="PFAR01000037">
    <property type="protein sequence ID" value="PIR93036.1"/>
    <property type="molecule type" value="Genomic_DNA"/>
</dbReference>
<dbReference type="InterPro" id="IPR045864">
    <property type="entry name" value="aa-tRNA-synth_II/BPL/LPL"/>
</dbReference>
<dbReference type="InterPro" id="IPR006195">
    <property type="entry name" value="aa-tRNA-synth_II"/>
</dbReference>
<dbReference type="InterPro" id="IPR002313">
    <property type="entry name" value="Lys-tRNA-ligase_II"/>
</dbReference>
<dbReference type="InterPro" id="IPR018149">
    <property type="entry name" value="Lys-tRNA-synth_II_C"/>
</dbReference>
<feature type="binding site" evidence="7">
    <location>
        <position position="407"/>
    </location>
    <ligand>
        <name>Mg(2+)</name>
        <dbReference type="ChEBI" id="CHEBI:18420"/>
        <label>2</label>
    </ligand>
</feature>
<evidence type="ECO:0000256" key="7">
    <source>
        <dbReference type="HAMAP-Rule" id="MF_00252"/>
    </source>
</evidence>
<dbReference type="InterPro" id="IPR044136">
    <property type="entry name" value="Lys-tRNA-ligase_II_N"/>
</dbReference>
<dbReference type="Pfam" id="PF00152">
    <property type="entry name" value="tRNA-synt_2"/>
    <property type="match status" value="1"/>
</dbReference>
<dbReference type="HAMAP" id="MF_00252">
    <property type="entry name" value="Lys_tRNA_synth_class2"/>
    <property type="match status" value="1"/>
</dbReference>
<keyword evidence="7 8" id="KW-0460">Magnesium</keyword>
<dbReference type="PRINTS" id="PR00982">
    <property type="entry name" value="TRNASYNTHLYS"/>
</dbReference>
<comment type="caution">
    <text evidence="10">The sequence shown here is derived from an EMBL/GenBank/DDBJ whole genome shotgun (WGS) entry which is preliminary data.</text>
</comment>
<dbReference type="NCBIfam" id="TIGR00499">
    <property type="entry name" value="lysS_bact"/>
    <property type="match status" value="1"/>
</dbReference>
<evidence type="ECO:0000256" key="5">
    <source>
        <dbReference type="ARBA" id="ARBA00023146"/>
    </source>
</evidence>
<keyword evidence="2 7" id="KW-0479">Metal-binding</keyword>
<sequence>MAGGRTSERQDRIKKLEQIKNAGINPYPAKARRDFSIKEVLDDFENIKKTDKGFYIAGRLRSIREHGNLIFADLQDASGKIQLVLNKQKLNEKQFKLFMDLIDSGDFIEIQGKTFTTQKGQPSIEALEWKLLTKSLRPIPAEHFGLQDEEEKLRKRYLDILLNPEVKDVIIKREKFWSSMRKFLTKKGFLEVETPVLETTAGGADARPFKTHHNALDIDVYLRISCGELWQKRLMAAGFEKTFEIGRIFRNEGMSAEHAQDYTQMEFYWAYANYEDGMKLVKKIYQYVAQETFGTLKFKIGESEIDLGGKWGKYDYVKIIKKMTGIDVLKTDAGETEKKLQELNIDYDKNGFNITRGIDNLWKYCRKQIAGPGFLINVPVAMEPLAKRSEKNSKVVERFQVILAGSEMGKGYSELNDPIDQAERFKEQQALRDAGDDEAQMADMEFVEALEYGMPPTCGFGVSERLFSFLMNKPIRECQAFPLLRPKP</sequence>
<comment type="catalytic activity">
    <reaction evidence="6 7 8">
        <text>tRNA(Lys) + L-lysine + ATP = L-lysyl-tRNA(Lys) + AMP + diphosphate</text>
        <dbReference type="Rhea" id="RHEA:20792"/>
        <dbReference type="Rhea" id="RHEA-COMP:9696"/>
        <dbReference type="Rhea" id="RHEA-COMP:9697"/>
        <dbReference type="ChEBI" id="CHEBI:30616"/>
        <dbReference type="ChEBI" id="CHEBI:32551"/>
        <dbReference type="ChEBI" id="CHEBI:33019"/>
        <dbReference type="ChEBI" id="CHEBI:78442"/>
        <dbReference type="ChEBI" id="CHEBI:78529"/>
        <dbReference type="ChEBI" id="CHEBI:456215"/>
        <dbReference type="EC" id="6.1.1.6"/>
    </reaction>
</comment>
<dbReference type="Gene3D" id="2.40.50.140">
    <property type="entry name" value="Nucleic acid-binding proteins"/>
    <property type="match status" value="1"/>
</dbReference>
<comment type="caution">
    <text evidence="7">Lacks conserved residue(s) required for the propagation of feature annotation.</text>
</comment>
<evidence type="ECO:0000256" key="3">
    <source>
        <dbReference type="ARBA" id="ARBA00022741"/>
    </source>
</evidence>
<dbReference type="GO" id="GO:0005829">
    <property type="term" value="C:cytosol"/>
    <property type="evidence" value="ECO:0007669"/>
    <property type="project" value="TreeGrafter"/>
</dbReference>